<organism evidence="1 2">
    <name type="scientific">Flavobacterium limicola</name>
    <dbReference type="NCBI Taxonomy" id="180441"/>
    <lineage>
        <taxon>Bacteria</taxon>
        <taxon>Pseudomonadati</taxon>
        <taxon>Bacteroidota</taxon>
        <taxon>Flavobacteriia</taxon>
        <taxon>Flavobacteriales</taxon>
        <taxon>Flavobacteriaceae</taxon>
        <taxon>Flavobacterium</taxon>
    </lineage>
</organism>
<evidence type="ECO:0000313" key="2">
    <source>
        <dbReference type="Proteomes" id="UP000280091"/>
    </source>
</evidence>
<proteinExistence type="predicted"/>
<keyword evidence="2" id="KW-1185">Reference proteome</keyword>
<accession>A0A495S225</accession>
<dbReference type="Proteomes" id="UP000280091">
    <property type="component" value="Unassembled WGS sequence"/>
</dbReference>
<evidence type="ECO:0000313" key="1">
    <source>
        <dbReference type="EMBL" id="RKS93857.1"/>
    </source>
</evidence>
<reference evidence="1 2" key="1">
    <citation type="submission" date="2018-10" db="EMBL/GenBank/DDBJ databases">
        <title>Genomic Encyclopedia of Archaeal and Bacterial Type Strains, Phase II (KMG-II): from individual species to whole genera.</title>
        <authorList>
            <person name="Goeker M."/>
        </authorList>
    </citation>
    <scope>NUCLEOTIDE SEQUENCE [LARGE SCALE GENOMIC DNA]</scope>
    <source>
        <strain evidence="1 2">DSM 15094</strain>
    </source>
</reference>
<sequence length="386" mass="45442">MIKDYFDLKNEYFLDFLNDLFGIRKTKNWDEIAKNVTLEKVKRTYKVFAEVFPRNYDYLGELEKTKDTFSTIHFGNIKASKIIDEVVRFSLYSDKIIVFHPLQNPSITNQKFDPRKNPKLWLQDFLEALYFYIIIQKWVKAGVVKLIINPCDYDTELSEIIRSQATKRVSNLEDQLLYGNFDKQIMYETLAEILGGNFVNKSKTHIVESLIKMQQPTFTEDEAIEFAEFIINWKKNINPLYNKLNIPLEGDMLKATRGGGSLESIIKISEITNANIYTASESNWNQIKDFGKDDFWLKANKLYSNMPLTFLNNVDTNFALELRKEEKLSGVRRQLKKIYSELNDISIENLNEQKVKELQEEFIDEVKIAEAEWMDIRKQAENSRRY</sequence>
<protein>
    <submittedName>
        <fullName evidence="1">Uncharacterized protein</fullName>
    </submittedName>
</protein>
<dbReference type="EMBL" id="RBXA01000002">
    <property type="protein sequence ID" value="RKS93857.1"/>
    <property type="molecule type" value="Genomic_DNA"/>
</dbReference>
<dbReference type="AlphaFoldDB" id="A0A495S225"/>
<comment type="caution">
    <text evidence="1">The sequence shown here is derived from an EMBL/GenBank/DDBJ whole genome shotgun (WGS) entry which is preliminary data.</text>
</comment>
<gene>
    <name evidence="1" type="ORF">BC952_1709</name>
</gene>
<dbReference type="RefSeq" id="WP_121365112.1">
    <property type="nucleotide sequence ID" value="NZ_RBXA01000002.1"/>
</dbReference>
<name>A0A495S225_9FLAO</name>
<dbReference type="OrthoDB" id="1322097at2"/>